<comment type="caution">
    <text evidence="4">The sequence shown here is derived from an EMBL/GenBank/DDBJ whole genome shotgun (WGS) entry which is preliminary data.</text>
</comment>
<dbReference type="OrthoDB" id="9800897at2"/>
<dbReference type="PANTHER" id="PTHR44591">
    <property type="entry name" value="STRESS RESPONSE REGULATOR PROTEIN 1"/>
    <property type="match status" value="1"/>
</dbReference>
<dbReference type="SUPFAM" id="SSF52172">
    <property type="entry name" value="CheY-like"/>
    <property type="match status" value="1"/>
</dbReference>
<dbReference type="Gene3D" id="3.40.30.10">
    <property type="entry name" value="Glutaredoxin"/>
    <property type="match status" value="1"/>
</dbReference>
<dbReference type="InterPro" id="IPR050595">
    <property type="entry name" value="Bact_response_regulator"/>
</dbReference>
<dbReference type="Pfam" id="PF00072">
    <property type="entry name" value="Response_reg"/>
    <property type="match status" value="1"/>
</dbReference>
<dbReference type="SMART" id="SM01248">
    <property type="entry name" value="KaiB"/>
    <property type="match status" value="1"/>
</dbReference>
<evidence type="ECO:0000313" key="4">
    <source>
        <dbReference type="EMBL" id="OAI19693.1"/>
    </source>
</evidence>
<dbReference type="RefSeq" id="WP_064027889.1">
    <property type="nucleotide sequence ID" value="NZ_LUUK01000155.1"/>
</dbReference>
<evidence type="ECO:0000256" key="2">
    <source>
        <dbReference type="PROSITE-ProRule" id="PRU00169"/>
    </source>
</evidence>
<dbReference type="PANTHER" id="PTHR44591:SF3">
    <property type="entry name" value="RESPONSE REGULATORY DOMAIN-CONTAINING PROTEIN"/>
    <property type="match status" value="1"/>
</dbReference>
<sequence>MVNNILVIDDDPAVRGAFKLILEDEGYNVREAECGEDGIAMAQSLRPDLIFLDLRMPGIDGVETLRRLKGMDDSLNVYLVTAFATEFMDQLKAAHDEGLQFELASKPLSASQIKNIAQVVRIAKDHEARRANHHKLVLTLYVVSLNAETRRLVEQISAVLTGIYEPGHWVFDVVEVLGMPEKALEQEVFATPMLVRDLPKPVLKLLGDLSRMSSVMAAITTQTQSTGAQTVIV</sequence>
<dbReference type="InterPro" id="IPR011649">
    <property type="entry name" value="KaiB_domain"/>
</dbReference>
<organism evidence="4 5">
    <name type="scientific">Methylomonas koyamae</name>
    <dbReference type="NCBI Taxonomy" id="702114"/>
    <lineage>
        <taxon>Bacteria</taxon>
        <taxon>Pseudomonadati</taxon>
        <taxon>Pseudomonadota</taxon>
        <taxon>Gammaproteobacteria</taxon>
        <taxon>Methylococcales</taxon>
        <taxon>Methylococcaceae</taxon>
        <taxon>Methylomonas</taxon>
    </lineage>
</organism>
<dbReference type="AlphaFoldDB" id="A0A177NQV1"/>
<dbReference type="InterPro" id="IPR011006">
    <property type="entry name" value="CheY-like_superfamily"/>
</dbReference>
<keyword evidence="5" id="KW-1185">Reference proteome</keyword>
<protein>
    <submittedName>
        <fullName evidence="4">Response regulator receiver protein</fullName>
    </submittedName>
</protein>
<evidence type="ECO:0000313" key="5">
    <source>
        <dbReference type="Proteomes" id="UP000077628"/>
    </source>
</evidence>
<dbReference type="SMART" id="SM00448">
    <property type="entry name" value="REC"/>
    <property type="match status" value="1"/>
</dbReference>
<dbReference type="Proteomes" id="UP000077628">
    <property type="component" value="Unassembled WGS sequence"/>
</dbReference>
<dbReference type="EMBL" id="LUUK01000155">
    <property type="protein sequence ID" value="OAI19693.1"/>
    <property type="molecule type" value="Genomic_DNA"/>
</dbReference>
<dbReference type="Pfam" id="PF07689">
    <property type="entry name" value="KaiB"/>
    <property type="match status" value="1"/>
</dbReference>
<feature type="domain" description="Response regulatory" evidence="3">
    <location>
        <begin position="4"/>
        <end position="121"/>
    </location>
</feature>
<name>A0A177NQV1_9GAMM</name>
<dbReference type="STRING" id="702114.A1355_04110"/>
<proteinExistence type="predicted"/>
<keyword evidence="1 2" id="KW-0597">Phosphoprotein</keyword>
<dbReference type="PROSITE" id="PS50110">
    <property type="entry name" value="RESPONSE_REGULATORY"/>
    <property type="match status" value="1"/>
</dbReference>
<dbReference type="InterPro" id="IPR036249">
    <property type="entry name" value="Thioredoxin-like_sf"/>
</dbReference>
<dbReference type="Gene3D" id="3.40.50.2300">
    <property type="match status" value="1"/>
</dbReference>
<dbReference type="GO" id="GO:0000160">
    <property type="term" value="P:phosphorelay signal transduction system"/>
    <property type="evidence" value="ECO:0007669"/>
    <property type="project" value="InterPro"/>
</dbReference>
<reference evidence="5" key="1">
    <citation type="submission" date="2016-03" db="EMBL/GenBank/DDBJ databases">
        <authorList>
            <person name="Heylen K."/>
            <person name="De Vos P."/>
            <person name="Vekeman B."/>
        </authorList>
    </citation>
    <scope>NUCLEOTIDE SEQUENCE [LARGE SCALE GENOMIC DNA]</scope>
    <source>
        <strain evidence="5">R-45383</strain>
    </source>
</reference>
<gene>
    <name evidence="4" type="ORF">A1355_04110</name>
</gene>
<feature type="modified residue" description="4-aspartylphosphate" evidence="2">
    <location>
        <position position="53"/>
    </location>
</feature>
<evidence type="ECO:0000259" key="3">
    <source>
        <dbReference type="PROSITE" id="PS50110"/>
    </source>
</evidence>
<accession>A0A177NQV1</accession>
<dbReference type="GO" id="GO:0048511">
    <property type="term" value="P:rhythmic process"/>
    <property type="evidence" value="ECO:0007669"/>
    <property type="project" value="InterPro"/>
</dbReference>
<dbReference type="SUPFAM" id="SSF52833">
    <property type="entry name" value="Thioredoxin-like"/>
    <property type="match status" value="1"/>
</dbReference>
<evidence type="ECO:0000256" key="1">
    <source>
        <dbReference type="ARBA" id="ARBA00022553"/>
    </source>
</evidence>
<dbReference type="InterPro" id="IPR001789">
    <property type="entry name" value="Sig_transdc_resp-reg_receiver"/>
</dbReference>